<evidence type="ECO:0000256" key="2">
    <source>
        <dbReference type="ARBA" id="ARBA00023163"/>
    </source>
</evidence>
<keyword evidence="2" id="KW-0804">Transcription</keyword>
<organism evidence="4 5">
    <name type="scientific">Streptomyces spongiae</name>
    <dbReference type="NCBI Taxonomy" id="565072"/>
    <lineage>
        <taxon>Bacteria</taxon>
        <taxon>Bacillati</taxon>
        <taxon>Actinomycetota</taxon>
        <taxon>Actinomycetes</taxon>
        <taxon>Kitasatosporales</taxon>
        <taxon>Streptomycetaceae</taxon>
        <taxon>Streptomyces</taxon>
    </lineage>
</organism>
<dbReference type="RefSeq" id="WP_152770913.1">
    <property type="nucleotide sequence ID" value="NZ_VJZC01000041.1"/>
</dbReference>
<evidence type="ECO:0000259" key="3">
    <source>
        <dbReference type="Pfam" id="PF16859"/>
    </source>
</evidence>
<dbReference type="EMBL" id="VJZC01000041">
    <property type="protein sequence ID" value="MPY57350.1"/>
    <property type="molecule type" value="Genomic_DNA"/>
</dbReference>
<evidence type="ECO:0000256" key="1">
    <source>
        <dbReference type="ARBA" id="ARBA00023015"/>
    </source>
</evidence>
<dbReference type="OrthoDB" id="9796019at2"/>
<sequence>MRGLIMEVHHNSDLERGVPGTAHRTGTRRIQPGVAACRRRGEIRADNPALDYVPHVVIGGYFARTLIDDRQPTRAFLAEYADVVFFPALGVRLSPSSSPQQ</sequence>
<dbReference type="Gene3D" id="1.10.357.10">
    <property type="entry name" value="Tetracycline Repressor, domain 2"/>
    <property type="match status" value="1"/>
</dbReference>
<dbReference type="InterPro" id="IPR011075">
    <property type="entry name" value="TetR_C"/>
</dbReference>
<feature type="domain" description="Tetracyclin repressor-like C-terminal" evidence="3">
    <location>
        <begin position="1"/>
        <end position="84"/>
    </location>
</feature>
<keyword evidence="1" id="KW-0805">Transcription regulation</keyword>
<keyword evidence="5" id="KW-1185">Reference proteome</keyword>
<protein>
    <recommendedName>
        <fullName evidence="3">Tetracyclin repressor-like C-terminal domain-containing protein</fullName>
    </recommendedName>
</protein>
<dbReference type="SUPFAM" id="SSF48498">
    <property type="entry name" value="Tetracyclin repressor-like, C-terminal domain"/>
    <property type="match status" value="1"/>
</dbReference>
<name>A0A5N8XCV5_9ACTN</name>
<dbReference type="Proteomes" id="UP000400924">
    <property type="component" value="Unassembled WGS sequence"/>
</dbReference>
<accession>A0A5N8XCV5</accession>
<dbReference type="AlphaFoldDB" id="A0A5N8XCV5"/>
<proteinExistence type="predicted"/>
<dbReference type="Pfam" id="PF16859">
    <property type="entry name" value="TetR_C_11"/>
    <property type="match status" value="1"/>
</dbReference>
<gene>
    <name evidence="4" type="ORF">FNH08_09315</name>
</gene>
<comment type="caution">
    <text evidence="4">The sequence shown here is derived from an EMBL/GenBank/DDBJ whole genome shotgun (WGS) entry which is preliminary data.</text>
</comment>
<dbReference type="InterPro" id="IPR036271">
    <property type="entry name" value="Tet_transcr_reg_TetR-rel_C_sf"/>
</dbReference>
<reference evidence="4 5" key="1">
    <citation type="submission" date="2019-07" db="EMBL/GenBank/DDBJ databases">
        <title>New species of Amycolatopsis and Streptomyces.</title>
        <authorList>
            <person name="Duangmal K."/>
            <person name="Teo W.F.A."/>
            <person name="Lipun K."/>
        </authorList>
    </citation>
    <scope>NUCLEOTIDE SEQUENCE [LARGE SCALE GENOMIC DNA]</scope>
    <source>
        <strain evidence="4 5">NBRC 106415</strain>
    </source>
</reference>
<evidence type="ECO:0000313" key="5">
    <source>
        <dbReference type="Proteomes" id="UP000400924"/>
    </source>
</evidence>
<evidence type="ECO:0000313" key="4">
    <source>
        <dbReference type="EMBL" id="MPY57350.1"/>
    </source>
</evidence>